<reference evidence="2" key="1">
    <citation type="submission" date="2020-05" db="EMBL/GenBank/DDBJ databases">
        <authorList>
            <person name="Chiriac C."/>
            <person name="Salcher M."/>
            <person name="Ghai R."/>
            <person name="Kavagutti S V."/>
        </authorList>
    </citation>
    <scope>NUCLEOTIDE SEQUENCE</scope>
</reference>
<evidence type="ECO:0000313" key="6">
    <source>
        <dbReference type="EMBL" id="CAB5024079.1"/>
    </source>
</evidence>
<dbReference type="EMBL" id="CAFBMT010000025">
    <property type="protein sequence ID" value="CAB4952297.1"/>
    <property type="molecule type" value="Genomic_DNA"/>
</dbReference>
<evidence type="ECO:0000313" key="5">
    <source>
        <dbReference type="EMBL" id="CAB4952297.1"/>
    </source>
</evidence>
<dbReference type="Pfam" id="PF13676">
    <property type="entry name" value="TIR_2"/>
    <property type="match status" value="1"/>
</dbReference>
<sequence>MSSIHYDFPNLQRGDEIIVTLKGVESNVLLLDPSNLSAFKAGRSYRYGGGLVKRSPFRLVVPSDGHWHVVVQPIGGKVSASAEVRRAPARLPTAVSAPAHSNRPAQAHTITDVGRNLAMIHEDDTDPGIDVFISHASEDKAEVARPLHDLLVGRGLNVWLDEVQLKVGHSLRKGIDAAIAKSRYAVVILSPTFFTKSWTQYELDGIVGRQMNGEQLILPIWHNLSRTRLLEVAPSLADIVALNTATETLEDIAEKLAAAVTELRQA</sequence>
<dbReference type="SUPFAM" id="SSF141099">
    <property type="entry name" value="Atu1913-like"/>
    <property type="match status" value="1"/>
</dbReference>
<evidence type="ECO:0000313" key="3">
    <source>
        <dbReference type="EMBL" id="CAB4742841.1"/>
    </source>
</evidence>
<organism evidence="2">
    <name type="scientific">freshwater metagenome</name>
    <dbReference type="NCBI Taxonomy" id="449393"/>
    <lineage>
        <taxon>unclassified sequences</taxon>
        <taxon>metagenomes</taxon>
        <taxon>ecological metagenomes</taxon>
    </lineage>
</organism>
<feature type="domain" description="TIR" evidence="1">
    <location>
        <begin position="127"/>
        <end position="260"/>
    </location>
</feature>
<dbReference type="InterPro" id="IPR035897">
    <property type="entry name" value="Toll_tir_struct_dom_sf"/>
</dbReference>
<dbReference type="SUPFAM" id="SSF52200">
    <property type="entry name" value="Toll/Interleukin receptor TIR domain"/>
    <property type="match status" value="1"/>
</dbReference>
<evidence type="ECO:0000313" key="2">
    <source>
        <dbReference type="EMBL" id="CAB4365433.1"/>
    </source>
</evidence>
<name>A0A6J6AB54_9ZZZZ</name>
<dbReference type="GO" id="GO:0007165">
    <property type="term" value="P:signal transduction"/>
    <property type="evidence" value="ECO:0007669"/>
    <property type="project" value="InterPro"/>
</dbReference>
<dbReference type="EMBL" id="CAESGF010000031">
    <property type="protein sequence ID" value="CAB4365433.1"/>
    <property type="molecule type" value="Genomic_DNA"/>
</dbReference>
<dbReference type="AlphaFoldDB" id="A0A6J6AB54"/>
<protein>
    <submittedName>
        <fullName evidence="2">Unannotated protein</fullName>
    </submittedName>
</protein>
<dbReference type="PROSITE" id="PS50104">
    <property type="entry name" value="TIR"/>
    <property type="match status" value="1"/>
</dbReference>
<proteinExistence type="predicted"/>
<dbReference type="SMART" id="SM00255">
    <property type="entry name" value="TIR"/>
    <property type="match status" value="1"/>
</dbReference>
<dbReference type="EMBL" id="CAFAAV010000203">
    <property type="protein sequence ID" value="CAB4832107.1"/>
    <property type="molecule type" value="Genomic_DNA"/>
</dbReference>
<accession>A0A6J6AB54</accession>
<dbReference type="InterPro" id="IPR036488">
    <property type="entry name" value="DUF1883-like_sf"/>
</dbReference>
<dbReference type="Pfam" id="PF08980">
    <property type="entry name" value="DUF1883"/>
    <property type="match status" value="1"/>
</dbReference>
<gene>
    <name evidence="3" type="ORF">UFOPK2656_03021</name>
    <name evidence="4" type="ORF">UFOPK3099_02201</name>
    <name evidence="5" type="ORF">UFOPK3651_02938</name>
    <name evidence="6" type="ORF">UFOPK3931_03535</name>
    <name evidence="2" type="ORF">UFOPK4189_03177</name>
</gene>
<dbReference type="Gene3D" id="3.40.50.10140">
    <property type="entry name" value="Toll/interleukin-1 receptor homology (TIR) domain"/>
    <property type="match status" value="1"/>
</dbReference>
<dbReference type="InterPro" id="IPR000157">
    <property type="entry name" value="TIR_dom"/>
</dbReference>
<evidence type="ECO:0000259" key="1">
    <source>
        <dbReference type="PROSITE" id="PS50104"/>
    </source>
</evidence>
<dbReference type="EMBL" id="CAFBOL010000206">
    <property type="protein sequence ID" value="CAB5024079.1"/>
    <property type="molecule type" value="Genomic_DNA"/>
</dbReference>
<dbReference type="Gene3D" id="4.10.1210.10">
    <property type="entry name" value="Atu1913-like"/>
    <property type="match status" value="1"/>
</dbReference>
<dbReference type="InterPro" id="IPR015073">
    <property type="entry name" value="DUF1883"/>
</dbReference>
<evidence type="ECO:0000313" key="4">
    <source>
        <dbReference type="EMBL" id="CAB4832107.1"/>
    </source>
</evidence>
<dbReference type="EMBL" id="CAEZYF010000028">
    <property type="protein sequence ID" value="CAB4742841.1"/>
    <property type="molecule type" value="Genomic_DNA"/>
</dbReference>